<evidence type="ECO:0000256" key="4">
    <source>
        <dbReference type="ARBA" id="ARBA00023172"/>
    </source>
</evidence>
<dbReference type="Proteomes" id="UP000239197">
    <property type="component" value="Plasmid unnamed2"/>
</dbReference>
<dbReference type="InterPro" id="IPR024431">
    <property type="entry name" value="InsA_HTH_dom"/>
</dbReference>
<dbReference type="KEGG" id="rox:BV494_24215"/>
<dbReference type="PANTHER" id="PTHR47923:SF1">
    <property type="entry name" value="INSERTION ELEMENT IS1 1 PROTEIN INSA-RELATED"/>
    <property type="match status" value="1"/>
</dbReference>
<evidence type="ECO:0000259" key="6">
    <source>
        <dbReference type="Pfam" id="PF12759"/>
    </source>
</evidence>
<keyword evidence="8" id="KW-1185">Reference proteome</keyword>
<dbReference type="InterPro" id="IPR051252">
    <property type="entry name" value="IS1_transposase_InsA"/>
</dbReference>
<evidence type="ECO:0000256" key="2">
    <source>
        <dbReference type="ARBA" id="ARBA00006212"/>
    </source>
</evidence>
<gene>
    <name evidence="7" type="ORF">BV494_24215</name>
</gene>
<dbReference type="PANTHER" id="PTHR47923">
    <property type="entry name" value="INSERTION ELEMENT IS1 1 PROTEIN INSA-RELATED"/>
    <property type="match status" value="1"/>
</dbReference>
<feature type="domain" description="Insertion element IS1 protein InsA helix-turn-helix" evidence="6">
    <location>
        <begin position="46"/>
        <end position="90"/>
    </location>
</feature>
<keyword evidence="7" id="KW-0614">Plasmid</keyword>
<evidence type="ECO:0000259" key="5">
    <source>
        <dbReference type="Pfam" id="PF03811"/>
    </source>
</evidence>
<dbReference type="InterPro" id="IPR003220">
    <property type="entry name" value="InsA_N_dom_Znf"/>
</dbReference>
<keyword evidence="4" id="KW-0233">DNA recombination</keyword>
<sequence>MRFPHGQRKVHCPRCNSAQVYRHGQNPYGHDRFRCRDCHRVFQLTYSYEARKPGVKEQIVEMSFNGAGVRDSARTLKVGINTVIRALKNSHRNR</sequence>
<dbReference type="Pfam" id="PF12759">
    <property type="entry name" value="HTH_Tnp_IS1"/>
    <property type="match status" value="1"/>
</dbReference>
<evidence type="ECO:0000313" key="8">
    <source>
        <dbReference type="Proteomes" id="UP000239197"/>
    </source>
</evidence>
<dbReference type="GO" id="GO:0006313">
    <property type="term" value="P:DNA transposition"/>
    <property type="evidence" value="ECO:0007669"/>
    <property type="project" value="InterPro"/>
</dbReference>
<dbReference type="EMBL" id="CP019064">
    <property type="protein sequence ID" value="AVF38012.1"/>
    <property type="molecule type" value="Genomic_DNA"/>
</dbReference>
<dbReference type="AlphaFoldDB" id="A0A2L1UYI5"/>
<feature type="domain" description="InsA N-terminal zinc ribbon" evidence="5">
    <location>
        <begin position="10"/>
        <end position="39"/>
    </location>
</feature>
<reference evidence="8" key="1">
    <citation type="submission" date="2017-01" db="EMBL/GenBank/DDBJ databases">
        <title>Genome sequence of Rouxiella sp. ERMR1:05.</title>
        <authorList>
            <person name="Kumar R."/>
            <person name="Singh D."/>
            <person name="Kumar S."/>
        </authorList>
    </citation>
    <scope>NUCLEOTIDE SEQUENCE [LARGE SCALE GENOMIC DNA]</scope>
    <source>
        <strain evidence="8">ERMR1:05</strain>
        <plasmid evidence="8">unnamed2</plasmid>
    </source>
</reference>
<protein>
    <submittedName>
        <fullName evidence="7">Transposase</fullName>
    </submittedName>
</protein>
<accession>A0A2L1UYI5</accession>
<name>A0A2L1UYI5_9GAMM</name>
<geneLocation type="plasmid" evidence="7 8">
    <name>unnamed2</name>
</geneLocation>
<comment type="similarity">
    <text evidence="2">Belongs to the IS1 elements InsA family.</text>
</comment>
<organism evidence="7 8">
    <name type="scientific">Rahnella sikkimica</name>
    <dbReference type="NCBI Taxonomy" id="1805933"/>
    <lineage>
        <taxon>Bacteria</taxon>
        <taxon>Pseudomonadati</taxon>
        <taxon>Pseudomonadota</taxon>
        <taxon>Gammaproteobacteria</taxon>
        <taxon>Enterobacterales</taxon>
        <taxon>Yersiniaceae</taxon>
        <taxon>Rahnella</taxon>
    </lineage>
</organism>
<evidence type="ECO:0000313" key="7">
    <source>
        <dbReference type="EMBL" id="AVF38012.1"/>
    </source>
</evidence>
<proteinExistence type="inferred from homology"/>
<evidence type="ECO:0000256" key="3">
    <source>
        <dbReference type="ARBA" id="ARBA00022578"/>
    </source>
</evidence>
<evidence type="ECO:0000256" key="1">
    <source>
        <dbReference type="ARBA" id="ARBA00004091"/>
    </source>
</evidence>
<dbReference type="Pfam" id="PF03811">
    <property type="entry name" value="Zn_ribbon_InsA"/>
    <property type="match status" value="1"/>
</dbReference>
<comment type="function">
    <text evidence="1">Absolutely required for transposition of IS1.</text>
</comment>
<keyword evidence="3" id="KW-0815">Transposition</keyword>